<comment type="function">
    <text evidence="5">Component of the RIX1 complex required for processing of ITS2 sequences from 35S pre-rRNA.</text>
</comment>
<reference evidence="7 8" key="1">
    <citation type="submission" date="2014-04" db="EMBL/GenBank/DDBJ databases">
        <title>Evolutionary Origins and Diversification of the Mycorrhizal Mutualists.</title>
        <authorList>
            <consortium name="DOE Joint Genome Institute"/>
            <consortium name="Mycorrhizal Genomics Consortium"/>
            <person name="Kohler A."/>
            <person name="Kuo A."/>
            <person name="Nagy L.G."/>
            <person name="Floudas D."/>
            <person name="Copeland A."/>
            <person name="Barry K.W."/>
            <person name="Cichocki N."/>
            <person name="Veneault-Fourrey C."/>
            <person name="LaButti K."/>
            <person name="Lindquist E.A."/>
            <person name="Lipzen A."/>
            <person name="Lundell T."/>
            <person name="Morin E."/>
            <person name="Murat C."/>
            <person name="Riley R."/>
            <person name="Ohm R."/>
            <person name="Sun H."/>
            <person name="Tunlid A."/>
            <person name="Henrissat B."/>
            <person name="Grigoriev I.V."/>
            <person name="Hibbett D.S."/>
            <person name="Martin F."/>
        </authorList>
    </citation>
    <scope>NUCLEOTIDE SEQUENCE [LARGE SCALE GENOMIC DNA]</scope>
    <source>
        <strain evidence="7 8">MD-312</strain>
    </source>
</reference>
<keyword evidence="5" id="KW-0539">Nucleus</keyword>
<comment type="similarity">
    <text evidence="1 5">Belongs to the WD repeat IPI3/WDR18 family.</text>
</comment>
<dbReference type="PROSITE" id="PS50082">
    <property type="entry name" value="WD_REPEATS_2"/>
    <property type="match status" value="2"/>
</dbReference>
<protein>
    <recommendedName>
        <fullName evidence="5">Pre-rRNA-processing protein IPI3</fullName>
    </recommendedName>
</protein>
<keyword evidence="5" id="KW-0698">rRNA processing</keyword>
<accession>A0A0C9VV97</accession>
<dbReference type="InterPro" id="IPR019775">
    <property type="entry name" value="WD40_repeat_CS"/>
</dbReference>
<evidence type="ECO:0000256" key="3">
    <source>
        <dbReference type="ARBA" id="ARBA00022737"/>
    </source>
</evidence>
<dbReference type="SMART" id="SM00320">
    <property type="entry name" value="WD40"/>
    <property type="match status" value="5"/>
</dbReference>
<dbReference type="PROSITE" id="PS50294">
    <property type="entry name" value="WD_REPEATS_REGION"/>
    <property type="match status" value="1"/>
</dbReference>
<dbReference type="PROSITE" id="PS00678">
    <property type="entry name" value="WD_REPEATS_1"/>
    <property type="match status" value="1"/>
</dbReference>
<organism evidence="7 8">
    <name type="scientific">Hydnomerulius pinastri MD-312</name>
    <dbReference type="NCBI Taxonomy" id="994086"/>
    <lineage>
        <taxon>Eukaryota</taxon>
        <taxon>Fungi</taxon>
        <taxon>Dikarya</taxon>
        <taxon>Basidiomycota</taxon>
        <taxon>Agaricomycotina</taxon>
        <taxon>Agaricomycetes</taxon>
        <taxon>Agaricomycetidae</taxon>
        <taxon>Boletales</taxon>
        <taxon>Boletales incertae sedis</taxon>
        <taxon>Leucogyrophana</taxon>
    </lineage>
</organism>
<dbReference type="Proteomes" id="UP000053820">
    <property type="component" value="Unassembled WGS sequence"/>
</dbReference>
<evidence type="ECO:0000256" key="6">
    <source>
        <dbReference type="SAM" id="MobiDB-lite"/>
    </source>
</evidence>
<comment type="subunit">
    <text evidence="5">Component of the RIX1 complex, composed of IPI1, RIX1/IPI2 and IPI3 in a 1:2:2 stoichiometry. The complex interacts (via RIX1) with MDN1 (via its hexameric AAA ATPase ring) and the pre-60S ribosome particles.</text>
</comment>
<name>A0A0C9VV97_9AGAM</name>
<feature type="region of interest" description="Disordered" evidence="6">
    <location>
        <begin position="506"/>
        <end position="539"/>
    </location>
</feature>
<dbReference type="Pfam" id="PF00400">
    <property type="entry name" value="WD40"/>
    <property type="match status" value="2"/>
</dbReference>
<keyword evidence="8" id="KW-1185">Reference proteome</keyword>
<keyword evidence="3" id="KW-0677">Repeat</keyword>
<dbReference type="Gene3D" id="2.130.10.10">
    <property type="entry name" value="YVTN repeat-like/Quinoprotein amine dehydrogenase"/>
    <property type="match status" value="3"/>
</dbReference>
<keyword evidence="2 4" id="KW-0853">WD repeat</keyword>
<feature type="repeat" description="WD" evidence="4">
    <location>
        <begin position="201"/>
        <end position="223"/>
    </location>
</feature>
<evidence type="ECO:0000256" key="4">
    <source>
        <dbReference type="PROSITE-ProRule" id="PRU00221"/>
    </source>
</evidence>
<sequence length="539" mass="57862">MVLQETILCATAPQASVPSSSSGAFVLHDLQTGTALASFKQTSSAPHCSAFVETKNGLGGVMFAAQMDKSVLNVYNYQKDQIALKIVLPEKLTCLALDQTASYCAGGTSQGRIYLWEVASGILYNSWDAHYRQVNVLKFTYDGGVLISASEDSGVSVWSVAKLVNDDLQNDLPLPQFSLSDHTLPVTDIVVGLGPFPKCRILTSSVDHTVKLWDLSSQSLITTFHFPKPISRIVWDITERLFFASSPDGSIHQTNLFRERPSKTQGQGPIIEATGGAGLSDIIRIGTHDPTDPDDTARKRLIEVGVPVTAMSLSLTTSLLVVGTSTGQIHVYDVPSHQLLRTIGAHKGMSISFVATMLRPPDLVGHVSLSLDVSGGGTGHGAGGKDKGGVGASGGGVIPVRCVMPFARMRDVKAREGHEVLMMLPISDEDPYSDPCEYDYPTSELQQDLASFIQPSSSSSADSAGVSLPSRIAELEKEVEQLREELGKAKGVNDVMWETVVKRVISGRGKSTGKGEEEGSGMDVEEEGDDERTRKRGRK</sequence>
<gene>
    <name evidence="7" type="ORF">HYDPIDRAFT_183001</name>
</gene>
<dbReference type="PANTHER" id="PTHR18763">
    <property type="entry name" value="WD-REPEAT PROTEIN 18"/>
    <property type="match status" value="1"/>
</dbReference>
<dbReference type="OrthoDB" id="756370at2759"/>
<dbReference type="EMBL" id="KN839858">
    <property type="protein sequence ID" value="KIJ62015.1"/>
    <property type="molecule type" value="Genomic_DNA"/>
</dbReference>
<dbReference type="InterPro" id="IPR036322">
    <property type="entry name" value="WD40_repeat_dom_sf"/>
</dbReference>
<dbReference type="InterPro" id="IPR045227">
    <property type="entry name" value="WDR18/Ipi3/RID3"/>
</dbReference>
<evidence type="ECO:0000256" key="1">
    <source>
        <dbReference type="ARBA" id="ARBA00010143"/>
    </source>
</evidence>
<dbReference type="AlphaFoldDB" id="A0A0C9VV97"/>
<dbReference type="HOGENOM" id="CLU_029749_4_0_1"/>
<feature type="repeat" description="WD" evidence="4">
    <location>
        <begin position="127"/>
        <end position="160"/>
    </location>
</feature>
<evidence type="ECO:0000313" key="7">
    <source>
        <dbReference type="EMBL" id="KIJ62015.1"/>
    </source>
</evidence>
<evidence type="ECO:0000313" key="8">
    <source>
        <dbReference type="Proteomes" id="UP000053820"/>
    </source>
</evidence>
<comment type="subcellular location">
    <subcellularLocation>
        <location evidence="5">Nucleus</location>
    </subcellularLocation>
</comment>
<dbReference type="InterPro" id="IPR015943">
    <property type="entry name" value="WD40/YVTN_repeat-like_dom_sf"/>
</dbReference>
<dbReference type="GO" id="GO:0005656">
    <property type="term" value="C:nuclear pre-replicative complex"/>
    <property type="evidence" value="ECO:0007669"/>
    <property type="project" value="TreeGrafter"/>
</dbReference>
<evidence type="ECO:0000256" key="5">
    <source>
        <dbReference type="RuleBase" id="RU369067"/>
    </source>
</evidence>
<dbReference type="SUPFAM" id="SSF50978">
    <property type="entry name" value="WD40 repeat-like"/>
    <property type="match status" value="1"/>
</dbReference>
<dbReference type="GO" id="GO:0006364">
    <property type="term" value="P:rRNA processing"/>
    <property type="evidence" value="ECO:0007669"/>
    <property type="project" value="UniProtKB-UniRule"/>
</dbReference>
<dbReference type="GO" id="GO:0120330">
    <property type="term" value="C:rixosome complex"/>
    <property type="evidence" value="ECO:0007669"/>
    <property type="project" value="UniProtKB-UniRule"/>
</dbReference>
<dbReference type="GO" id="GO:0006261">
    <property type="term" value="P:DNA-templated DNA replication"/>
    <property type="evidence" value="ECO:0007669"/>
    <property type="project" value="TreeGrafter"/>
</dbReference>
<proteinExistence type="inferred from homology"/>
<dbReference type="PANTHER" id="PTHR18763:SF0">
    <property type="entry name" value="WD REPEAT-CONTAINING PROTEIN 18"/>
    <property type="match status" value="1"/>
</dbReference>
<dbReference type="InterPro" id="IPR001680">
    <property type="entry name" value="WD40_rpt"/>
</dbReference>
<evidence type="ECO:0000256" key="2">
    <source>
        <dbReference type="ARBA" id="ARBA00022574"/>
    </source>
</evidence>
<feature type="compositionally biased region" description="Acidic residues" evidence="6">
    <location>
        <begin position="518"/>
        <end position="530"/>
    </location>
</feature>